<dbReference type="OrthoDB" id="9785724at2"/>
<proteinExistence type="inferred from homology"/>
<dbReference type="Pfam" id="PF00857">
    <property type="entry name" value="Isochorismatase"/>
    <property type="match status" value="1"/>
</dbReference>
<dbReference type="InterPro" id="IPR036380">
    <property type="entry name" value="Isochorismatase-like_sf"/>
</dbReference>
<evidence type="ECO:0000259" key="3">
    <source>
        <dbReference type="Pfam" id="PF00857"/>
    </source>
</evidence>
<dbReference type="GO" id="GO:0008908">
    <property type="term" value="F:isochorismatase activity"/>
    <property type="evidence" value="ECO:0007669"/>
    <property type="project" value="InterPro"/>
</dbReference>
<organism evidence="4 5">
    <name type="scientific">Desulfotruncus arcticus DSM 17038</name>
    <dbReference type="NCBI Taxonomy" id="1121424"/>
    <lineage>
        <taxon>Bacteria</taxon>
        <taxon>Bacillati</taxon>
        <taxon>Bacillota</taxon>
        <taxon>Clostridia</taxon>
        <taxon>Eubacteriales</taxon>
        <taxon>Desulfallaceae</taxon>
        <taxon>Desulfotruncus</taxon>
    </lineage>
</organism>
<evidence type="ECO:0000313" key="5">
    <source>
        <dbReference type="Proteomes" id="UP000199337"/>
    </source>
</evidence>
<reference evidence="5" key="1">
    <citation type="submission" date="2016-10" db="EMBL/GenBank/DDBJ databases">
        <authorList>
            <person name="Varghese N."/>
            <person name="Submissions S."/>
        </authorList>
    </citation>
    <scope>NUCLEOTIDE SEQUENCE [LARGE SCALE GENOMIC DNA]</scope>
    <source>
        <strain evidence="5">DSM 17038</strain>
    </source>
</reference>
<dbReference type="AlphaFoldDB" id="A0A1I2UXH2"/>
<dbReference type="STRING" id="341036.SAMN05660649_02790"/>
<accession>A0A1I2UXH2</accession>
<keyword evidence="5" id="KW-1185">Reference proteome</keyword>
<sequence>MSKKAVIVVDMLNDFVTGCLKCERSSRIIAPLKKLIETARARGVPVIYSNDAHYKGMDKELEHWGDHAIAGTAGAEVIEELKPEPGDYIVPKRRYSGFFQTDLQLILTELGVDTLIITGLHCHMCVRHTTADAFQWGYKIIVPSDATDAFTEEDYQMGMKYLVDVYGADIKNVDEILESL</sequence>
<dbReference type="InterPro" id="IPR050272">
    <property type="entry name" value="Isochorismatase-like_hydrls"/>
</dbReference>
<evidence type="ECO:0000256" key="1">
    <source>
        <dbReference type="ARBA" id="ARBA00006336"/>
    </source>
</evidence>
<dbReference type="InterPro" id="IPR000868">
    <property type="entry name" value="Isochorismatase-like_dom"/>
</dbReference>
<dbReference type="CDD" id="cd00431">
    <property type="entry name" value="cysteine_hydrolases"/>
    <property type="match status" value="1"/>
</dbReference>
<dbReference type="InterPro" id="IPR016291">
    <property type="entry name" value="Isochorismatase"/>
</dbReference>
<dbReference type="PANTHER" id="PTHR43540:SF6">
    <property type="entry name" value="ISOCHORISMATASE-LIKE DOMAIN-CONTAINING PROTEIN"/>
    <property type="match status" value="1"/>
</dbReference>
<comment type="similarity">
    <text evidence="1">Belongs to the isochorismatase family.</text>
</comment>
<dbReference type="SUPFAM" id="SSF52499">
    <property type="entry name" value="Isochorismatase-like hydrolases"/>
    <property type="match status" value="1"/>
</dbReference>
<dbReference type="RefSeq" id="WP_092471993.1">
    <property type="nucleotide sequence ID" value="NZ_FOOX01000010.1"/>
</dbReference>
<protein>
    <submittedName>
        <fullName evidence="4">Nicotinamidase-related amidase</fullName>
    </submittedName>
</protein>
<dbReference type="Gene3D" id="3.40.50.850">
    <property type="entry name" value="Isochorismatase-like"/>
    <property type="match status" value="1"/>
</dbReference>
<gene>
    <name evidence="4" type="ORF">SAMN05660649_02790</name>
</gene>
<name>A0A1I2UXH2_9FIRM</name>
<feature type="domain" description="Isochorismatase-like" evidence="3">
    <location>
        <begin position="5"/>
        <end position="164"/>
    </location>
</feature>
<evidence type="ECO:0000256" key="2">
    <source>
        <dbReference type="ARBA" id="ARBA00022801"/>
    </source>
</evidence>
<dbReference type="PANTHER" id="PTHR43540">
    <property type="entry name" value="PEROXYUREIDOACRYLATE/UREIDOACRYLATE AMIDOHYDROLASE-RELATED"/>
    <property type="match status" value="1"/>
</dbReference>
<keyword evidence="2" id="KW-0378">Hydrolase</keyword>
<dbReference type="PRINTS" id="PR01398">
    <property type="entry name" value="ISCHRISMTASE"/>
</dbReference>
<evidence type="ECO:0000313" key="4">
    <source>
        <dbReference type="EMBL" id="SFG81834.1"/>
    </source>
</evidence>
<dbReference type="EMBL" id="FOOX01000010">
    <property type="protein sequence ID" value="SFG81834.1"/>
    <property type="molecule type" value="Genomic_DNA"/>
</dbReference>
<dbReference type="Proteomes" id="UP000199337">
    <property type="component" value="Unassembled WGS sequence"/>
</dbReference>